<keyword evidence="1" id="KW-0378">Hydrolase</keyword>
<sequence>MKTLIIKEKRYLLRRGFLLKKWGIIALITVAVLGVTAVFNRAESDDVNKEKLNLLSPYSNKVDVYSITYPSDNLKIKGFLVQPKDIADKHYPLLVYNRGGNREHGMIRAKTLQYLSYWASKGYVVVATQYRGNGGSEGTETYGSKDIDDVLNLIKWGEQLPYVNHQQKVALGYSRGGMMTYLTMKNGVKFDAVVVQSGITDMFQFYDQRGPEMKQVLRTIVGDPAQYPERYKSRSVVYWSDKVNSPLLILQGDHDRKVHHTQAEKLVKQLDEQGKEYKYVLYKNGDHPLTAYYDQYNAEIDKWFKIHLAKQ</sequence>
<evidence type="ECO:0000256" key="1">
    <source>
        <dbReference type="ARBA" id="ARBA00022801"/>
    </source>
</evidence>
<accession>A0A806U773</accession>
<feature type="domain" description="Peptidase S9 prolyl oligopeptidase catalytic" evidence="3">
    <location>
        <begin position="115"/>
        <end position="309"/>
    </location>
</feature>
<evidence type="ECO:0000313" key="4">
    <source>
        <dbReference type="EMBL" id="AKP76255.1"/>
    </source>
</evidence>
<dbReference type="PANTHER" id="PTHR42776:SF27">
    <property type="entry name" value="DIPEPTIDYL PEPTIDASE FAMILY MEMBER 6"/>
    <property type="match status" value="1"/>
</dbReference>
<feature type="transmembrane region" description="Helical" evidence="2">
    <location>
        <begin position="21"/>
        <end position="39"/>
    </location>
</feature>
<keyword evidence="2" id="KW-0472">Membrane</keyword>
<protein>
    <submittedName>
        <fullName evidence="4">X-prolyl-dipeptidyl aminopeptidase</fullName>
    </submittedName>
</protein>
<proteinExistence type="predicted"/>
<dbReference type="EMBL" id="CP010586">
    <property type="protein sequence ID" value="AKP76255.1"/>
    <property type="molecule type" value="Genomic_DNA"/>
</dbReference>
<keyword evidence="4" id="KW-0645">Protease</keyword>
<dbReference type="AlphaFoldDB" id="A0A806U773"/>
<evidence type="ECO:0000313" key="5">
    <source>
        <dbReference type="Proteomes" id="UP000036410"/>
    </source>
</evidence>
<dbReference type="InterPro" id="IPR001375">
    <property type="entry name" value="Peptidase_S9_cat"/>
</dbReference>
<dbReference type="InterPro" id="IPR029058">
    <property type="entry name" value="AB_hydrolase_fold"/>
</dbReference>
<keyword evidence="4" id="KW-0031">Aminopeptidase</keyword>
<keyword evidence="2" id="KW-1133">Transmembrane helix</keyword>
<reference evidence="4 5" key="1">
    <citation type="submission" date="2015-01" db="EMBL/GenBank/DDBJ databases">
        <title>Genome sequence of bacillus megaterium Q3.</title>
        <authorList>
            <person name="Wang Y."/>
            <person name="Luo K."/>
            <person name="Bai L."/>
            <person name="Luo F."/>
        </authorList>
    </citation>
    <scope>NUCLEOTIDE SEQUENCE [LARGE SCALE GENOMIC DNA]</scope>
    <source>
        <strain evidence="4 5">Q3</strain>
    </source>
</reference>
<dbReference type="Proteomes" id="UP000036410">
    <property type="component" value="Chromosome"/>
</dbReference>
<dbReference type="SUPFAM" id="SSF53474">
    <property type="entry name" value="alpha/beta-Hydrolases"/>
    <property type="match status" value="1"/>
</dbReference>
<dbReference type="GO" id="GO:0004177">
    <property type="term" value="F:aminopeptidase activity"/>
    <property type="evidence" value="ECO:0007669"/>
    <property type="project" value="UniProtKB-KW"/>
</dbReference>
<evidence type="ECO:0000256" key="2">
    <source>
        <dbReference type="SAM" id="Phobius"/>
    </source>
</evidence>
<dbReference type="Gene3D" id="3.40.50.1820">
    <property type="entry name" value="alpha/beta hydrolase"/>
    <property type="match status" value="1"/>
</dbReference>
<dbReference type="Pfam" id="PF00326">
    <property type="entry name" value="Peptidase_S9"/>
    <property type="match status" value="1"/>
</dbReference>
<gene>
    <name evidence="4" type="ORF">AS52_01290</name>
</gene>
<name>A0A806U773_PRIMG</name>
<dbReference type="GO" id="GO:0006508">
    <property type="term" value="P:proteolysis"/>
    <property type="evidence" value="ECO:0007669"/>
    <property type="project" value="InterPro"/>
</dbReference>
<evidence type="ECO:0000259" key="3">
    <source>
        <dbReference type="Pfam" id="PF00326"/>
    </source>
</evidence>
<dbReference type="PANTHER" id="PTHR42776">
    <property type="entry name" value="SERINE PEPTIDASE S9 FAMILY MEMBER"/>
    <property type="match status" value="1"/>
</dbReference>
<keyword evidence="2" id="KW-0812">Transmembrane</keyword>
<organism evidence="4 5">
    <name type="scientific">Priestia megaterium Q3</name>
    <dbReference type="NCBI Taxonomy" id="1452722"/>
    <lineage>
        <taxon>Bacteria</taxon>
        <taxon>Bacillati</taxon>
        <taxon>Bacillota</taxon>
        <taxon>Bacilli</taxon>
        <taxon>Bacillales</taxon>
        <taxon>Bacillaceae</taxon>
        <taxon>Priestia</taxon>
    </lineage>
</organism>
<dbReference type="GO" id="GO:0004252">
    <property type="term" value="F:serine-type endopeptidase activity"/>
    <property type="evidence" value="ECO:0007669"/>
    <property type="project" value="TreeGrafter"/>
</dbReference>